<dbReference type="PRINTS" id="PR00420">
    <property type="entry name" value="RNGMNOXGNASE"/>
</dbReference>
<dbReference type="InterPro" id="IPR036188">
    <property type="entry name" value="FAD/NAD-bd_sf"/>
</dbReference>
<name>A0A5P6PAZ9_9BRAD</name>
<dbReference type="OrthoDB" id="4230779at2"/>
<gene>
    <name evidence="4" type="ORF">F8237_24150</name>
</gene>
<dbReference type="Proteomes" id="UP000325641">
    <property type="component" value="Chromosome"/>
</dbReference>
<dbReference type="GO" id="GO:0004497">
    <property type="term" value="F:monooxygenase activity"/>
    <property type="evidence" value="ECO:0007669"/>
    <property type="project" value="UniProtKB-KW"/>
</dbReference>
<dbReference type="EMBL" id="CP044543">
    <property type="protein sequence ID" value="QFI75228.1"/>
    <property type="molecule type" value="Genomic_DNA"/>
</dbReference>
<dbReference type="GO" id="GO:0071949">
    <property type="term" value="F:FAD binding"/>
    <property type="evidence" value="ECO:0007669"/>
    <property type="project" value="InterPro"/>
</dbReference>
<dbReference type="AlphaFoldDB" id="A0A5P6PAZ9"/>
<protein>
    <submittedName>
        <fullName evidence="4">FAD-dependent monooxygenase</fullName>
    </submittedName>
</protein>
<dbReference type="PANTHER" id="PTHR13789:SF309">
    <property type="entry name" value="PUTATIVE (AFU_ORTHOLOGUE AFUA_6G14510)-RELATED"/>
    <property type="match status" value="1"/>
</dbReference>
<reference evidence="5" key="1">
    <citation type="submission" date="2019-10" db="EMBL/GenBank/DDBJ databases">
        <title>Complete Genome Sequence of Bradyrhizobium betae type strain PL7HG1T.</title>
        <authorList>
            <person name="Bromfield E.S.P."/>
            <person name="Cloutier S."/>
        </authorList>
    </citation>
    <scope>NUCLEOTIDE SEQUENCE [LARGE SCALE GENOMIC DNA]</scope>
    <source>
        <strain evidence="5">PL7HG1</strain>
    </source>
</reference>
<dbReference type="InterPro" id="IPR002938">
    <property type="entry name" value="FAD-bd"/>
</dbReference>
<dbReference type="Gene3D" id="3.30.9.10">
    <property type="entry name" value="D-Amino Acid Oxidase, subunit A, domain 2"/>
    <property type="match status" value="1"/>
</dbReference>
<evidence type="ECO:0000313" key="4">
    <source>
        <dbReference type="EMBL" id="QFI75228.1"/>
    </source>
</evidence>
<sequence>MSRNMHGWSNAAGASRFRCSIRSKARRVRSRRSGTMRSGDALMPSAEIVGGGIAGLVASIKLARSGWSVRLHERSDALRAGGNGLPIFENGLRILEALGLHDVIETRGHQLNRWIIRLSSGQTTHEYEPFSATGGRIVMFQRQALVDPLAEAAAKAGVSIEVGSRVIGAERDGVLHLEGGRRLEADLVVAADGIQSVVRKSVAGALPLGTHRKGAIRLLIPIHPGDFPDGNDRVAIEYNDPGGRRIGLLPCSSQTMYMILVALLSDSEALQMPIKPELWKETFPTLGRYIDRVGTAGHYDEYHSVFPPAWHYGKCVLIGDAAHGMTPALGQGANSAMMTAYSLGASDLLKGSLSDALTAWEAKIRPLVHFTQKFAEGITEGRLDPKNDIFFSDPALRPLLSADIPNMRFDMPDMNAVNGPLPSLA</sequence>
<evidence type="ECO:0000256" key="1">
    <source>
        <dbReference type="ARBA" id="ARBA00023002"/>
    </source>
</evidence>
<feature type="domain" description="FAD-binding" evidence="3">
    <location>
        <begin position="48"/>
        <end position="344"/>
    </location>
</feature>
<dbReference type="InterPro" id="IPR050493">
    <property type="entry name" value="FAD-dep_Monooxygenase_BioMet"/>
</dbReference>
<dbReference type="Pfam" id="PF01494">
    <property type="entry name" value="FAD_binding_3"/>
    <property type="match status" value="1"/>
</dbReference>
<dbReference type="SUPFAM" id="SSF51905">
    <property type="entry name" value="FAD/NAD(P)-binding domain"/>
    <property type="match status" value="1"/>
</dbReference>
<accession>A0A5P6PAZ9</accession>
<dbReference type="PANTHER" id="PTHR13789">
    <property type="entry name" value="MONOOXYGENASE"/>
    <property type="match status" value="1"/>
</dbReference>
<dbReference type="Gene3D" id="3.50.50.60">
    <property type="entry name" value="FAD/NAD(P)-binding domain"/>
    <property type="match status" value="1"/>
</dbReference>
<keyword evidence="2 4" id="KW-0503">Monooxygenase</keyword>
<evidence type="ECO:0000256" key="2">
    <source>
        <dbReference type="ARBA" id="ARBA00023033"/>
    </source>
</evidence>
<evidence type="ECO:0000313" key="5">
    <source>
        <dbReference type="Proteomes" id="UP000325641"/>
    </source>
</evidence>
<organism evidence="4 5">
    <name type="scientific">Bradyrhizobium betae</name>
    <dbReference type="NCBI Taxonomy" id="244734"/>
    <lineage>
        <taxon>Bacteria</taxon>
        <taxon>Pseudomonadati</taxon>
        <taxon>Pseudomonadota</taxon>
        <taxon>Alphaproteobacteria</taxon>
        <taxon>Hyphomicrobiales</taxon>
        <taxon>Nitrobacteraceae</taxon>
        <taxon>Bradyrhizobium</taxon>
    </lineage>
</organism>
<evidence type="ECO:0000259" key="3">
    <source>
        <dbReference type="Pfam" id="PF01494"/>
    </source>
</evidence>
<keyword evidence="1" id="KW-0560">Oxidoreductase</keyword>
<proteinExistence type="predicted"/>
<dbReference type="KEGG" id="bbet:F8237_24150"/>